<dbReference type="Proteomes" id="UP001165287">
    <property type="component" value="Unassembled WGS sequence"/>
</dbReference>
<organism evidence="2 3">
    <name type="scientific">Metabacillus rhizolycopersici</name>
    <dbReference type="NCBI Taxonomy" id="2875709"/>
    <lineage>
        <taxon>Bacteria</taxon>
        <taxon>Bacillati</taxon>
        <taxon>Bacillota</taxon>
        <taxon>Bacilli</taxon>
        <taxon>Bacillales</taxon>
        <taxon>Bacillaceae</taxon>
        <taxon>Metabacillus</taxon>
    </lineage>
</organism>
<dbReference type="GO" id="GO:0016853">
    <property type="term" value="F:isomerase activity"/>
    <property type="evidence" value="ECO:0007669"/>
    <property type="project" value="UniProtKB-KW"/>
</dbReference>
<keyword evidence="3" id="KW-1185">Reference proteome</keyword>
<dbReference type="RefSeq" id="WP_224142102.1">
    <property type="nucleotide sequence ID" value="NZ_JAIQUM010000139.1"/>
</dbReference>
<proteinExistence type="predicted"/>
<accession>A0ABS7UZK8</accession>
<dbReference type="Pfam" id="PF01261">
    <property type="entry name" value="AP_endonuc_2"/>
    <property type="match status" value="1"/>
</dbReference>
<protein>
    <submittedName>
        <fullName evidence="2">Sugar phosphate isomerase/epimerase</fullName>
    </submittedName>
</protein>
<name>A0ABS7UZK8_9BACI</name>
<sequence length="72" mass="8572">MEQTRESSFIEWKRCIEVAVEMDVDVLNTEFTGHSDKPYKCEQMFMRSMKELLPIIEREGINLYKVSSFSLF</sequence>
<reference evidence="2" key="1">
    <citation type="submission" date="2024-05" db="EMBL/GenBank/DDBJ databases">
        <title>Metabacillus sp. nov., isolated from the rhizosphere soil of tomato plants.</title>
        <authorList>
            <person name="Ma R."/>
        </authorList>
    </citation>
    <scope>NUCLEOTIDE SEQUENCE</scope>
    <source>
        <strain evidence="2">DBTR6</strain>
    </source>
</reference>
<dbReference type="SUPFAM" id="SSF51658">
    <property type="entry name" value="Xylose isomerase-like"/>
    <property type="match status" value="1"/>
</dbReference>
<evidence type="ECO:0000313" key="3">
    <source>
        <dbReference type="Proteomes" id="UP001165287"/>
    </source>
</evidence>
<evidence type="ECO:0000259" key="1">
    <source>
        <dbReference type="Pfam" id="PF01261"/>
    </source>
</evidence>
<evidence type="ECO:0000313" key="2">
    <source>
        <dbReference type="EMBL" id="MBZ5753694.1"/>
    </source>
</evidence>
<comment type="caution">
    <text evidence="2">The sequence shown here is derived from an EMBL/GenBank/DDBJ whole genome shotgun (WGS) entry which is preliminary data.</text>
</comment>
<keyword evidence="2" id="KW-0413">Isomerase</keyword>
<dbReference type="Gene3D" id="3.20.20.150">
    <property type="entry name" value="Divalent-metal-dependent TIM barrel enzymes"/>
    <property type="match status" value="1"/>
</dbReference>
<dbReference type="EMBL" id="JAIQUM010000139">
    <property type="protein sequence ID" value="MBZ5753694.1"/>
    <property type="molecule type" value="Genomic_DNA"/>
</dbReference>
<gene>
    <name evidence="2" type="ORF">K9V48_26645</name>
</gene>
<dbReference type="InterPro" id="IPR013022">
    <property type="entry name" value="Xyl_isomerase-like_TIM-brl"/>
</dbReference>
<feature type="domain" description="Xylose isomerase-like TIM barrel" evidence="1">
    <location>
        <begin position="2"/>
        <end position="63"/>
    </location>
</feature>
<dbReference type="InterPro" id="IPR036237">
    <property type="entry name" value="Xyl_isomerase-like_sf"/>
</dbReference>